<evidence type="ECO:0000256" key="2">
    <source>
        <dbReference type="ARBA" id="ARBA00004429"/>
    </source>
</evidence>
<dbReference type="AlphaFoldDB" id="A0A5C0B238"/>
<dbReference type="Pfam" id="PF02518">
    <property type="entry name" value="HATPase_c"/>
    <property type="match status" value="1"/>
</dbReference>
<dbReference type="SMART" id="SM00387">
    <property type="entry name" value="HATPase_c"/>
    <property type="match status" value="1"/>
</dbReference>
<name>A0A5C0B238_9BURK</name>
<dbReference type="InterPro" id="IPR050351">
    <property type="entry name" value="BphY/WalK/GraS-like"/>
</dbReference>
<dbReference type="InterPro" id="IPR000700">
    <property type="entry name" value="PAS-assoc_C"/>
</dbReference>
<dbReference type="PRINTS" id="PR00344">
    <property type="entry name" value="BCTRLSENSOR"/>
</dbReference>
<evidence type="ECO:0000256" key="3">
    <source>
        <dbReference type="ARBA" id="ARBA00012438"/>
    </source>
</evidence>
<keyword evidence="6" id="KW-0418">Kinase</keyword>
<accession>A0A5C0B238</accession>
<feature type="domain" description="PAC" evidence="10">
    <location>
        <begin position="84"/>
        <end position="139"/>
    </location>
</feature>
<dbReference type="KEGG" id="pacr:FXN63_16355"/>
<dbReference type="GO" id="GO:0005886">
    <property type="term" value="C:plasma membrane"/>
    <property type="evidence" value="ECO:0007669"/>
    <property type="project" value="UniProtKB-SubCell"/>
</dbReference>
<evidence type="ECO:0000256" key="5">
    <source>
        <dbReference type="ARBA" id="ARBA00022679"/>
    </source>
</evidence>
<dbReference type="GO" id="GO:0000156">
    <property type="term" value="F:phosphorelay response regulator activity"/>
    <property type="evidence" value="ECO:0007669"/>
    <property type="project" value="TreeGrafter"/>
</dbReference>
<evidence type="ECO:0000259" key="10">
    <source>
        <dbReference type="PROSITE" id="PS50113"/>
    </source>
</evidence>
<reference evidence="11 12" key="1">
    <citation type="submission" date="2019-08" db="EMBL/GenBank/DDBJ databases">
        <title>Amphibian skin-associated Pigmentiphaga: genome sequence and occurrence across geography and hosts.</title>
        <authorList>
            <person name="Bletz M.C."/>
            <person name="Bunk B."/>
            <person name="Sproeer C."/>
            <person name="Biwer P."/>
            <person name="Reiter S."/>
            <person name="Rabemananjara F.C.E."/>
            <person name="Schulz S."/>
            <person name="Overmann J."/>
            <person name="Vences M."/>
        </authorList>
    </citation>
    <scope>NUCLEOTIDE SEQUENCE [LARGE SCALE GENOMIC DNA]</scope>
    <source>
        <strain evidence="11 12">Mada1488</strain>
    </source>
</reference>
<dbReference type="GO" id="GO:0030295">
    <property type="term" value="F:protein kinase activator activity"/>
    <property type="evidence" value="ECO:0007669"/>
    <property type="project" value="TreeGrafter"/>
</dbReference>
<proteinExistence type="predicted"/>
<keyword evidence="7" id="KW-0472">Membrane</keyword>
<dbReference type="PROSITE" id="PS50109">
    <property type="entry name" value="HIS_KIN"/>
    <property type="match status" value="1"/>
</dbReference>
<dbReference type="PROSITE" id="PS50112">
    <property type="entry name" value="PAS"/>
    <property type="match status" value="1"/>
</dbReference>
<organism evidence="11 12">
    <name type="scientific">Pigmentiphaga aceris</name>
    <dbReference type="NCBI Taxonomy" id="1940612"/>
    <lineage>
        <taxon>Bacteria</taxon>
        <taxon>Pseudomonadati</taxon>
        <taxon>Pseudomonadota</taxon>
        <taxon>Betaproteobacteria</taxon>
        <taxon>Burkholderiales</taxon>
        <taxon>Alcaligenaceae</taxon>
        <taxon>Pigmentiphaga</taxon>
    </lineage>
</organism>
<protein>
    <recommendedName>
        <fullName evidence="3">histidine kinase</fullName>
        <ecNumber evidence="3">2.7.13.3</ecNumber>
    </recommendedName>
</protein>
<dbReference type="EC" id="2.7.13.3" evidence="3"/>
<dbReference type="InterPro" id="IPR005467">
    <property type="entry name" value="His_kinase_dom"/>
</dbReference>
<dbReference type="SUPFAM" id="SSF55785">
    <property type="entry name" value="PYP-like sensor domain (PAS domain)"/>
    <property type="match status" value="1"/>
</dbReference>
<dbReference type="FunFam" id="3.30.565.10:FF:000006">
    <property type="entry name" value="Sensor histidine kinase WalK"/>
    <property type="match status" value="1"/>
</dbReference>
<dbReference type="Pfam" id="PF08448">
    <property type="entry name" value="PAS_4"/>
    <property type="match status" value="1"/>
</dbReference>
<keyword evidence="12" id="KW-1185">Reference proteome</keyword>
<dbReference type="InterPro" id="IPR036890">
    <property type="entry name" value="HATPase_C_sf"/>
</dbReference>
<feature type="domain" description="Histidine kinase" evidence="8">
    <location>
        <begin position="168"/>
        <end position="382"/>
    </location>
</feature>
<evidence type="ECO:0000256" key="6">
    <source>
        <dbReference type="ARBA" id="ARBA00022777"/>
    </source>
</evidence>
<dbReference type="InterPro" id="IPR036097">
    <property type="entry name" value="HisK_dim/P_sf"/>
</dbReference>
<dbReference type="SMART" id="SM00091">
    <property type="entry name" value="PAS"/>
    <property type="match status" value="1"/>
</dbReference>
<evidence type="ECO:0000256" key="7">
    <source>
        <dbReference type="ARBA" id="ARBA00023136"/>
    </source>
</evidence>
<dbReference type="CDD" id="cd00082">
    <property type="entry name" value="HisKA"/>
    <property type="match status" value="1"/>
</dbReference>
<dbReference type="InterPro" id="IPR003661">
    <property type="entry name" value="HisK_dim/P_dom"/>
</dbReference>
<gene>
    <name evidence="11" type="ORF">FXN63_16355</name>
</gene>
<dbReference type="Proteomes" id="UP000325161">
    <property type="component" value="Chromosome"/>
</dbReference>
<sequence length="382" mass="43061">MTQILPRVLLHPTADADTLRRAFTSLPVIAWMIDINGRHVFVTDSYAKLFAKSADECIGVSVGDLWPPMLGHAYALRNQQMMTVGARKRFEEMWPVGDEPRWFEIELQCVVDDQGRAEGVSGFAQDITSRIERQEAARRNQIDLERKFAKRTAELQASNEELEAFSYSVSHDLRAPLRAVEGFTDLLREDYGPQLDEMGQDYLSHIVQGTHRMSRLINDLIALAKMNQSELERQRVDLSHLVREIVADLRARDPQREVVVNIAENISADCDVGLMNAALENLLGNAWKFSSKIPDARIEFGSFARSSSTVYFVRDNGAGFDMGHASRLFAAFQRFHHERDFTGTGIGLATVKRIIRRHGGQVWAESAPGQGATFYFTLDMLG</sequence>
<dbReference type="EMBL" id="CP043046">
    <property type="protein sequence ID" value="QEI07240.1"/>
    <property type="molecule type" value="Genomic_DNA"/>
</dbReference>
<keyword evidence="4" id="KW-0597">Phosphoprotein</keyword>
<dbReference type="GO" id="GO:0007234">
    <property type="term" value="P:osmosensory signaling via phosphorelay pathway"/>
    <property type="evidence" value="ECO:0007669"/>
    <property type="project" value="TreeGrafter"/>
</dbReference>
<dbReference type="InterPro" id="IPR035965">
    <property type="entry name" value="PAS-like_dom_sf"/>
</dbReference>
<dbReference type="PANTHER" id="PTHR42878:SF15">
    <property type="entry name" value="BACTERIOPHYTOCHROME"/>
    <property type="match status" value="1"/>
</dbReference>
<comment type="subcellular location">
    <subcellularLocation>
        <location evidence="2">Cell inner membrane</location>
        <topology evidence="2">Multi-pass membrane protein</topology>
    </subcellularLocation>
</comment>
<dbReference type="SUPFAM" id="SSF47384">
    <property type="entry name" value="Homodimeric domain of signal transducing histidine kinase"/>
    <property type="match status" value="1"/>
</dbReference>
<dbReference type="PANTHER" id="PTHR42878">
    <property type="entry name" value="TWO-COMPONENT HISTIDINE KINASE"/>
    <property type="match status" value="1"/>
</dbReference>
<evidence type="ECO:0000256" key="4">
    <source>
        <dbReference type="ARBA" id="ARBA00022553"/>
    </source>
</evidence>
<evidence type="ECO:0000256" key="1">
    <source>
        <dbReference type="ARBA" id="ARBA00000085"/>
    </source>
</evidence>
<dbReference type="GO" id="GO:0000155">
    <property type="term" value="F:phosphorelay sensor kinase activity"/>
    <property type="evidence" value="ECO:0007669"/>
    <property type="project" value="InterPro"/>
</dbReference>
<evidence type="ECO:0000259" key="8">
    <source>
        <dbReference type="PROSITE" id="PS50109"/>
    </source>
</evidence>
<dbReference type="Gene3D" id="1.10.287.130">
    <property type="match status" value="1"/>
</dbReference>
<dbReference type="NCBIfam" id="TIGR00229">
    <property type="entry name" value="sensory_box"/>
    <property type="match status" value="1"/>
</dbReference>
<comment type="catalytic activity">
    <reaction evidence="1">
        <text>ATP + protein L-histidine = ADP + protein N-phospho-L-histidine.</text>
        <dbReference type="EC" id="2.7.13.3"/>
    </reaction>
</comment>
<dbReference type="OrthoDB" id="9808408at2"/>
<dbReference type="Gene3D" id="3.30.450.20">
    <property type="entry name" value="PAS domain"/>
    <property type="match status" value="1"/>
</dbReference>
<evidence type="ECO:0000313" key="11">
    <source>
        <dbReference type="EMBL" id="QEI07240.1"/>
    </source>
</evidence>
<dbReference type="Gene3D" id="3.30.565.10">
    <property type="entry name" value="Histidine kinase-like ATPase, C-terminal domain"/>
    <property type="match status" value="1"/>
</dbReference>
<dbReference type="RefSeq" id="WP_148816287.1">
    <property type="nucleotide sequence ID" value="NZ_CP043046.1"/>
</dbReference>
<dbReference type="CDD" id="cd00130">
    <property type="entry name" value="PAS"/>
    <property type="match status" value="1"/>
</dbReference>
<feature type="domain" description="PAS" evidence="9">
    <location>
        <begin position="15"/>
        <end position="68"/>
    </location>
</feature>
<keyword evidence="5" id="KW-0808">Transferase</keyword>
<dbReference type="InterPro" id="IPR003594">
    <property type="entry name" value="HATPase_dom"/>
</dbReference>
<evidence type="ECO:0000259" key="9">
    <source>
        <dbReference type="PROSITE" id="PS50112"/>
    </source>
</evidence>
<dbReference type="SMART" id="SM00388">
    <property type="entry name" value="HisKA"/>
    <property type="match status" value="1"/>
</dbReference>
<evidence type="ECO:0000313" key="12">
    <source>
        <dbReference type="Proteomes" id="UP000325161"/>
    </source>
</evidence>
<dbReference type="FunFam" id="1.10.287.130:FF:000101">
    <property type="entry name" value="Sensor histidine kinase"/>
    <property type="match status" value="1"/>
</dbReference>
<dbReference type="Pfam" id="PF00512">
    <property type="entry name" value="HisKA"/>
    <property type="match status" value="1"/>
</dbReference>
<dbReference type="SUPFAM" id="SSF55874">
    <property type="entry name" value="ATPase domain of HSP90 chaperone/DNA topoisomerase II/histidine kinase"/>
    <property type="match status" value="1"/>
</dbReference>
<dbReference type="InterPro" id="IPR004358">
    <property type="entry name" value="Sig_transdc_His_kin-like_C"/>
</dbReference>
<dbReference type="InterPro" id="IPR013656">
    <property type="entry name" value="PAS_4"/>
</dbReference>
<dbReference type="PROSITE" id="PS50113">
    <property type="entry name" value="PAC"/>
    <property type="match status" value="1"/>
</dbReference>
<dbReference type="InterPro" id="IPR000014">
    <property type="entry name" value="PAS"/>
</dbReference>